<dbReference type="GO" id="GO:0004139">
    <property type="term" value="F:deoxyribose-phosphate aldolase activity"/>
    <property type="evidence" value="ECO:0007669"/>
    <property type="project" value="UniProtKB-EC"/>
</dbReference>
<dbReference type="EC" id="4.1.2.4" evidence="2"/>
<dbReference type="GO" id="GO:0005737">
    <property type="term" value="C:cytoplasm"/>
    <property type="evidence" value="ECO:0007669"/>
    <property type="project" value="InterPro"/>
</dbReference>
<evidence type="ECO:0000256" key="3">
    <source>
        <dbReference type="ARBA" id="ARBA00022490"/>
    </source>
</evidence>
<dbReference type="SMART" id="SM01133">
    <property type="entry name" value="DeoC"/>
    <property type="match status" value="1"/>
</dbReference>
<dbReference type="EMBL" id="ML977313">
    <property type="protein sequence ID" value="KAF2120781.1"/>
    <property type="molecule type" value="Genomic_DNA"/>
</dbReference>
<gene>
    <name evidence="10" type="ORF">BDV96DRAFT_609881</name>
</gene>
<dbReference type="OrthoDB" id="70823at2759"/>
<dbReference type="PANTHER" id="PTHR10889:SF1">
    <property type="entry name" value="DEOXYRIBOSE-PHOSPHATE ALDOLASE"/>
    <property type="match status" value="1"/>
</dbReference>
<dbReference type="Pfam" id="PF01791">
    <property type="entry name" value="DeoC"/>
    <property type="match status" value="1"/>
</dbReference>
<dbReference type="AlphaFoldDB" id="A0A6A5ZR83"/>
<evidence type="ECO:0000256" key="6">
    <source>
        <dbReference type="ARBA" id="ARBA00032755"/>
    </source>
</evidence>
<evidence type="ECO:0000256" key="1">
    <source>
        <dbReference type="ARBA" id="ARBA00010936"/>
    </source>
</evidence>
<keyword evidence="4" id="KW-0456">Lyase</keyword>
<evidence type="ECO:0000256" key="2">
    <source>
        <dbReference type="ARBA" id="ARBA00012515"/>
    </source>
</evidence>
<dbReference type="UniPathway" id="UPA00002">
    <property type="reaction ID" value="UER00468"/>
</dbReference>
<dbReference type="NCBIfam" id="TIGR00126">
    <property type="entry name" value="deoC"/>
    <property type="match status" value="1"/>
</dbReference>
<feature type="active site" description="Schiff-base intermediate with acetaldehyde" evidence="9">
    <location>
        <position position="166"/>
    </location>
</feature>
<comment type="similarity">
    <text evidence="1">Belongs to the DeoC/FbaB aldolase family. DeoC type 1 subfamily.</text>
</comment>
<dbReference type="CDD" id="cd00959">
    <property type="entry name" value="DeoC"/>
    <property type="match status" value="1"/>
</dbReference>
<dbReference type="Gene3D" id="3.20.20.70">
    <property type="entry name" value="Aldolase class I"/>
    <property type="match status" value="1"/>
</dbReference>
<dbReference type="GO" id="GO:0009264">
    <property type="term" value="P:deoxyribonucleotide catabolic process"/>
    <property type="evidence" value="ECO:0007669"/>
    <property type="project" value="InterPro"/>
</dbReference>
<evidence type="ECO:0000256" key="5">
    <source>
        <dbReference type="ARBA" id="ARBA00023270"/>
    </source>
</evidence>
<dbReference type="InterPro" id="IPR002915">
    <property type="entry name" value="DeoC/FbaB/LacD_aldolase"/>
</dbReference>
<dbReference type="PANTHER" id="PTHR10889">
    <property type="entry name" value="DEOXYRIBOSE-PHOSPHATE ALDOLASE"/>
    <property type="match status" value="1"/>
</dbReference>
<accession>A0A6A5ZR83</accession>
<name>A0A6A5ZR83_9PLEO</name>
<organism evidence="10 11">
    <name type="scientific">Lophiotrema nucula</name>
    <dbReference type="NCBI Taxonomy" id="690887"/>
    <lineage>
        <taxon>Eukaryota</taxon>
        <taxon>Fungi</taxon>
        <taxon>Dikarya</taxon>
        <taxon>Ascomycota</taxon>
        <taxon>Pezizomycotina</taxon>
        <taxon>Dothideomycetes</taxon>
        <taxon>Pleosporomycetidae</taxon>
        <taxon>Pleosporales</taxon>
        <taxon>Lophiotremataceae</taxon>
        <taxon>Lophiotrema</taxon>
    </lineage>
</organism>
<dbReference type="InterPro" id="IPR028581">
    <property type="entry name" value="DeoC_typeI"/>
</dbReference>
<evidence type="ECO:0000313" key="10">
    <source>
        <dbReference type="EMBL" id="KAF2120781.1"/>
    </source>
</evidence>
<keyword evidence="3" id="KW-0963">Cytoplasm</keyword>
<dbReference type="GO" id="GO:0046386">
    <property type="term" value="P:deoxyribose phosphate catabolic process"/>
    <property type="evidence" value="ECO:0007669"/>
    <property type="project" value="UniProtKB-UniPathway"/>
</dbReference>
<dbReference type="PIRSF" id="PIRSF001357">
    <property type="entry name" value="DeoC"/>
    <property type="match status" value="1"/>
</dbReference>
<comment type="function">
    <text evidence="8">Catalyzes a reversible aldol reaction between acetaldehyde and D-glyceraldehyde 3-phosphate to generate 2-deoxy-D-ribose 5-phosphate.</text>
</comment>
<dbReference type="FunFam" id="3.20.20.70:FF:000198">
    <property type="entry name" value="Deoxyribose-phosphate aldolase"/>
    <property type="match status" value="1"/>
</dbReference>
<keyword evidence="5 9" id="KW-0704">Schiff base</keyword>
<dbReference type="SUPFAM" id="SSF51569">
    <property type="entry name" value="Aldolase"/>
    <property type="match status" value="1"/>
</dbReference>
<keyword evidence="11" id="KW-1185">Reference proteome</keyword>
<evidence type="ECO:0000313" key="11">
    <source>
        <dbReference type="Proteomes" id="UP000799770"/>
    </source>
</evidence>
<dbReference type="InterPro" id="IPR013785">
    <property type="entry name" value="Aldolase_TIM"/>
</dbReference>
<dbReference type="HAMAP" id="MF_00114">
    <property type="entry name" value="DeoC_type1"/>
    <property type="match status" value="1"/>
</dbReference>
<evidence type="ECO:0000256" key="7">
    <source>
        <dbReference type="ARBA" id="ARBA00048791"/>
    </source>
</evidence>
<evidence type="ECO:0000256" key="4">
    <source>
        <dbReference type="ARBA" id="ARBA00023239"/>
    </source>
</evidence>
<proteinExistence type="inferred from homology"/>
<sequence>MSTPTPTTLKVTLPLLAKTIDHSLLHPTMADADILAGLQIAASYNVATACVKPYLIPSAKAALAGTDVLVCPVIGFPHGNSTTSTKVFEAREAAKAGGKEIDMVINIGKALGGEWEYVSQEIRAVNEAVVKEGAILKVIFENDYLGEKEIIKLCEICTEVGVAFAKTSTGYGFVKQGNGMYNYKGATAEHLKLMRKHCGDGVQIKAAGGVRTLDDLLYVMSLGVTRIGATATVAILEEAKRRGIGEEPVEVKVKAGLGAESGGY</sequence>
<dbReference type="GO" id="GO:0016052">
    <property type="term" value="P:carbohydrate catabolic process"/>
    <property type="evidence" value="ECO:0007669"/>
    <property type="project" value="TreeGrafter"/>
</dbReference>
<evidence type="ECO:0000256" key="9">
    <source>
        <dbReference type="PIRSR" id="PIRSR001357-50"/>
    </source>
</evidence>
<protein>
    <recommendedName>
        <fullName evidence="2">deoxyribose-phosphate aldolase</fullName>
        <ecNumber evidence="2">4.1.2.4</ecNumber>
    </recommendedName>
    <alternativeName>
        <fullName evidence="6">2-deoxy-D-ribose 5-phosphate aldolase</fullName>
    </alternativeName>
</protein>
<feature type="active site" description="Proton donor/acceptor" evidence="9">
    <location>
        <position position="205"/>
    </location>
</feature>
<reference evidence="10" key="1">
    <citation type="journal article" date="2020" name="Stud. Mycol.">
        <title>101 Dothideomycetes genomes: a test case for predicting lifestyles and emergence of pathogens.</title>
        <authorList>
            <person name="Haridas S."/>
            <person name="Albert R."/>
            <person name="Binder M."/>
            <person name="Bloem J."/>
            <person name="Labutti K."/>
            <person name="Salamov A."/>
            <person name="Andreopoulos B."/>
            <person name="Baker S."/>
            <person name="Barry K."/>
            <person name="Bills G."/>
            <person name="Bluhm B."/>
            <person name="Cannon C."/>
            <person name="Castanera R."/>
            <person name="Culley D."/>
            <person name="Daum C."/>
            <person name="Ezra D."/>
            <person name="Gonzalez J."/>
            <person name="Henrissat B."/>
            <person name="Kuo A."/>
            <person name="Liang C."/>
            <person name="Lipzen A."/>
            <person name="Lutzoni F."/>
            <person name="Magnuson J."/>
            <person name="Mondo S."/>
            <person name="Nolan M."/>
            <person name="Ohm R."/>
            <person name="Pangilinan J."/>
            <person name="Park H.-J."/>
            <person name="Ramirez L."/>
            <person name="Alfaro M."/>
            <person name="Sun H."/>
            <person name="Tritt A."/>
            <person name="Yoshinaga Y."/>
            <person name="Zwiers L.-H."/>
            <person name="Turgeon B."/>
            <person name="Goodwin S."/>
            <person name="Spatafora J."/>
            <person name="Crous P."/>
            <person name="Grigoriev I."/>
        </authorList>
    </citation>
    <scope>NUCLEOTIDE SEQUENCE</scope>
    <source>
        <strain evidence="10">CBS 627.86</strain>
    </source>
</reference>
<comment type="catalytic activity">
    <reaction evidence="7">
        <text>2-deoxy-D-ribose 5-phosphate = D-glyceraldehyde 3-phosphate + acetaldehyde</text>
        <dbReference type="Rhea" id="RHEA:12821"/>
        <dbReference type="ChEBI" id="CHEBI:15343"/>
        <dbReference type="ChEBI" id="CHEBI:59776"/>
        <dbReference type="ChEBI" id="CHEBI:62877"/>
        <dbReference type="EC" id="4.1.2.4"/>
    </reaction>
</comment>
<dbReference type="Proteomes" id="UP000799770">
    <property type="component" value="Unassembled WGS sequence"/>
</dbReference>
<dbReference type="InterPro" id="IPR011343">
    <property type="entry name" value="DeoC"/>
</dbReference>
<evidence type="ECO:0000256" key="8">
    <source>
        <dbReference type="ARBA" id="ARBA00056337"/>
    </source>
</evidence>